<comment type="function">
    <text evidence="2">The lipid II isoglutaminyl synthase complex catalyzes the formation of alpha-D-isoglutamine in the cell wall lipid II stem peptide. The GatD subunit catalyzes the hydrolysis of glutamine to glutamate and ammonia. The resulting ammonia molecule is channeled to the active site of MurT.</text>
</comment>
<dbReference type="InterPro" id="IPR011698">
    <property type="entry name" value="GATase_3"/>
</dbReference>
<feature type="active site" evidence="2">
    <location>
        <position position="188"/>
    </location>
</feature>
<dbReference type="Gene3D" id="3.40.50.880">
    <property type="match status" value="1"/>
</dbReference>
<evidence type="ECO:0000313" key="5">
    <source>
        <dbReference type="Proteomes" id="UP000501374"/>
    </source>
</evidence>
<dbReference type="GO" id="GO:0004359">
    <property type="term" value="F:glutaminase activity"/>
    <property type="evidence" value="ECO:0007669"/>
    <property type="project" value="UniProtKB-UniRule"/>
</dbReference>
<dbReference type="AlphaFoldDB" id="A0A6H0TKT6"/>
<dbReference type="PANTHER" id="PTHR21343:SF9">
    <property type="entry name" value="LIPID II ISOGLUTAMINYL SYNTHASE (GLUTAMINE-HYDROLYZING) SUBUNIT GATD"/>
    <property type="match status" value="1"/>
</dbReference>
<dbReference type="PROSITE" id="PS51274">
    <property type="entry name" value="GATASE_COBBQ"/>
    <property type="match status" value="1"/>
</dbReference>
<evidence type="ECO:0000256" key="1">
    <source>
        <dbReference type="ARBA" id="ARBA00022962"/>
    </source>
</evidence>
<dbReference type="Proteomes" id="UP000501374">
    <property type="component" value="Chromosome"/>
</dbReference>
<dbReference type="InterPro" id="IPR029062">
    <property type="entry name" value="Class_I_gatase-like"/>
</dbReference>
<dbReference type="InterPro" id="IPR043702">
    <property type="entry name" value="Lipid_II_synth_GatD"/>
</dbReference>
<dbReference type="GO" id="GO:0009252">
    <property type="term" value="P:peptidoglycan biosynthetic process"/>
    <property type="evidence" value="ECO:0007669"/>
    <property type="project" value="UniProtKB-UniRule"/>
</dbReference>
<dbReference type="GO" id="GO:0008360">
    <property type="term" value="P:regulation of cell shape"/>
    <property type="evidence" value="ECO:0007669"/>
    <property type="project" value="UniProtKB-KW"/>
</dbReference>
<dbReference type="RefSeq" id="WP_002035131.1">
    <property type="nucleotide sequence ID" value="NZ_CP035727.2"/>
</dbReference>
<comment type="catalytic activity">
    <reaction evidence="2">
        <text>L-glutamine + H2O = L-glutamate + NH4(+)</text>
        <dbReference type="Rhea" id="RHEA:15889"/>
        <dbReference type="ChEBI" id="CHEBI:15377"/>
        <dbReference type="ChEBI" id="CHEBI:28938"/>
        <dbReference type="ChEBI" id="CHEBI:29985"/>
        <dbReference type="ChEBI" id="CHEBI:58359"/>
        <dbReference type="EC" id="3.5.1.2"/>
    </reaction>
</comment>
<accession>A0A6H0TKT6</accession>
<dbReference type="PANTHER" id="PTHR21343">
    <property type="entry name" value="DETHIOBIOTIN SYNTHETASE"/>
    <property type="match status" value="1"/>
</dbReference>
<dbReference type="GO" id="GO:0016740">
    <property type="term" value="F:transferase activity"/>
    <property type="evidence" value="ECO:0007669"/>
    <property type="project" value="UniProtKB-KW"/>
</dbReference>
<comment type="pathway">
    <text evidence="2">Cell wall biogenesis; peptidoglycan biosynthesis.</text>
</comment>
<organism evidence="4 5">
    <name type="scientific">Bacillus thuringiensis serovar andalousiensis</name>
    <dbReference type="NCBI Taxonomy" id="257985"/>
    <lineage>
        <taxon>Bacteria</taxon>
        <taxon>Bacillati</taxon>
        <taxon>Bacillota</taxon>
        <taxon>Bacilli</taxon>
        <taxon>Bacillales</taxon>
        <taxon>Bacillaceae</taxon>
        <taxon>Bacillus</taxon>
        <taxon>Bacillus cereus group</taxon>
    </lineage>
</organism>
<dbReference type="EMBL" id="CP035727">
    <property type="protein sequence ID" value="QIW21087.1"/>
    <property type="molecule type" value="Genomic_DNA"/>
</dbReference>
<dbReference type="UniPathway" id="UPA00219"/>
<gene>
    <name evidence="2" type="primary">gatD</name>
    <name evidence="4" type="ORF">EVG22_22785</name>
</gene>
<keyword evidence="2" id="KW-0436">Ligase</keyword>
<proteinExistence type="inferred from homology"/>
<dbReference type="InterPro" id="IPR033949">
    <property type="entry name" value="CobQ_GATase1"/>
</dbReference>
<evidence type="ECO:0000259" key="3">
    <source>
        <dbReference type="Pfam" id="PF07685"/>
    </source>
</evidence>
<sequence>MNIKLFHFFPSKLNLYGDRGNIITLVKRAEWRKINVEVVEVNDVNSIDLKQADLLFIGGGSDREQLLCTEQLQLVKNELSSMIEDEIPMLTICGGYQFLGEYYMTAQGKRMKGLNILDFYTEAQSPRLVGPIHVESKCFGKIIGFENHGGRTYHKYESLGTVLKGYGNNGEDKTEGIFYKNVIGTYLHGPILPNNPIIADFLLQKAVQRRYPTIKLEPLKDKLYDLIGTS</sequence>
<dbReference type="GO" id="GO:0071555">
    <property type="term" value="P:cell wall organization"/>
    <property type="evidence" value="ECO:0007669"/>
    <property type="project" value="UniProtKB-KW"/>
</dbReference>
<dbReference type="EC" id="3.5.1.2" evidence="2"/>
<dbReference type="CDD" id="cd01750">
    <property type="entry name" value="GATase1_CobQ"/>
    <property type="match status" value="1"/>
</dbReference>
<keyword evidence="2" id="KW-0133">Cell shape</keyword>
<comment type="similarity">
    <text evidence="2">Belongs to the CobB/CobQ family. GatD subfamily.</text>
</comment>
<keyword evidence="2" id="KW-0378">Hydrolase</keyword>
<evidence type="ECO:0000313" key="4">
    <source>
        <dbReference type="EMBL" id="QIW21087.1"/>
    </source>
</evidence>
<keyword evidence="2" id="KW-0573">Peptidoglycan synthesis</keyword>
<keyword evidence="4" id="KW-0808">Transferase</keyword>
<feature type="binding site" evidence="2">
    <location>
        <position position="127"/>
    </location>
    <ligand>
        <name>substrate</name>
    </ligand>
</feature>
<keyword evidence="2" id="KW-0961">Cell wall biogenesis/degradation</keyword>
<dbReference type="GO" id="GO:0009236">
    <property type="term" value="P:cobalamin biosynthetic process"/>
    <property type="evidence" value="ECO:0007669"/>
    <property type="project" value="InterPro"/>
</dbReference>
<name>A0A6H0TKT6_BACTU</name>
<reference evidence="5" key="1">
    <citation type="submission" date="2019-02" db="EMBL/GenBank/DDBJ databases">
        <title>Structural and Functional analysis of Lanthipeptide from Bacillus thuringiensis serovar andalousiensis B23193.</title>
        <authorList>
            <person name="Andreeva J.V."/>
            <person name="Grigoreva A."/>
        </authorList>
    </citation>
    <scope>NUCLEOTIDE SEQUENCE [LARGE SCALE GENOMIC DNA]</scope>
    <source>
        <strain evidence="5">B23193</strain>
    </source>
</reference>
<keyword evidence="1 2" id="KW-0315">Glutamine amidotransferase</keyword>
<comment type="subunit">
    <text evidence="2">Forms a heterodimer with MurT.</text>
</comment>
<feature type="active site" description="Nucleophile" evidence="2">
    <location>
        <position position="93"/>
    </location>
</feature>
<dbReference type="EC" id="6.3.5.13" evidence="2"/>
<dbReference type="SUPFAM" id="SSF52317">
    <property type="entry name" value="Class I glutamine amidotransferase-like"/>
    <property type="match status" value="1"/>
</dbReference>
<dbReference type="GO" id="GO:0140282">
    <property type="term" value="F:carbon-nitrogen ligase activity on lipid II"/>
    <property type="evidence" value="ECO:0007669"/>
    <property type="project" value="UniProtKB-UniRule"/>
</dbReference>
<feature type="domain" description="CobB/CobQ-like glutamine amidotransferase" evidence="3">
    <location>
        <begin position="7"/>
        <end position="195"/>
    </location>
</feature>
<comment type="catalytic activity">
    <reaction evidence="2">
        <text>beta-D-GlcNAc-(1-&gt;4)-Mur2Ac(oyl-L-Ala-gamma-D-Glu-L-Lys-D-Ala-D-Ala)-di-trans,octa-cis-undecaprenyl diphosphate + L-glutamine + ATP + H2O = beta-D-GlcNAc-(1-&gt;4)-Mur2Ac(oyl-L-Ala-D-isoglutaminyl-L-Lys-D-Ala-D-Ala)-di-trans,octa-cis-undecaprenyl diphosphate + L-glutamate + ADP + phosphate + H(+)</text>
        <dbReference type="Rhea" id="RHEA:57928"/>
        <dbReference type="ChEBI" id="CHEBI:15377"/>
        <dbReference type="ChEBI" id="CHEBI:15378"/>
        <dbReference type="ChEBI" id="CHEBI:29985"/>
        <dbReference type="ChEBI" id="CHEBI:30616"/>
        <dbReference type="ChEBI" id="CHEBI:43474"/>
        <dbReference type="ChEBI" id="CHEBI:58359"/>
        <dbReference type="ChEBI" id="CHEBI:60033"/>
        <dbReference type="ChEBI" id="CHEBI:62233"/>
        <dbReference type="ChEBI" id="CHEBI:456216"/>
        <dbReference type="EC" id="6.3.5.13"/>
    </reaction>
</comment>
<evidence type="ECO:0000256" key="2">
    <source>
        <dbReference type="HAMAP-Rule" id="MF_02213"/>
    </source>
</evidence>
<dbReference type="HAMAP" id="MF_02213">
    <property type="entry name" value="Lipid_II_synth_GatD"/>
    <property type="match status" value="1"/>
</dbReference>
<protein>
    <recommendedName>
        <fullName evidence="2">Lipid II isoglutaminyl synthase (glutamine-hydrolyzing) subunit GatD</fullName>
        <ecNumber evidence="2">6.3.5.13</ecNumber>
    </recommendedName>
    <alternativeName>
        <fullName evidence="2">Lipid II isoglutaminyl synthase glutaminase subunit</fullName>
        <ecNumber evidence="2">3.5.1.2</ecNumber>
    </alternativeName>
</protein>
<dbReference type="Pfam" id="PF07685">
    <property type="entry name" value="GATase_3"/>
    <property type="match status" value="1"/>
</dbReference>